<sequence>MTIMREAGHTFLARMGKTKLRPGGIDATNWLLEKAKIQPSSKVLEVACNMGTTMILVAERYGCEVVGIDLDEAALEKARENIKKKKLEDKLSVVSGSAFALPFEDASFDVVINEAMLTMLIGADKGRALKEYSRVLKPGGVLLTHDVVFREEDPKVQHELMAGLSKAINVHVEPLTLAGWKETIEKHAFRTEQKHGDMTLLDPPGILHDEGAKGALKIMTNAMKKENRDMFTTMFDFFHDHAAQLGYVANFSTRV</sequence>
<dbReference type="InterPro" id="IPR050447">
    <property type="entry name" value="Erg6_SMT_methyltransf"/>
</dbReference>
<dbReference type="CDD" id="cd02440">
    <property type="entry name" value="AdoMet_MTases"/>
    <property type="match status" value="1"/>
</dbReference>
<dbReference type="PANTHER" id="PTHR44068:SF11">
    <property type="entry name" value="GERANYL DIPHOSPHATE 2-C-METHYLTRANSFERASE"/>
    <property type="match status" value="1"/>
</dbReference>
<evidence type="ECO:0000259" key="2">
    <source>
        <dbReference type="Pfam" id="PF08241"/>
    </source>
</evidence>
<gene>
    <name evidence="3" type="ORF">SELSPUOL_01245</name>
</gene>
<organism evidence="3 4">
    <name type="scientific">Selenomonas sputigena (strain ATCC 35185 / DSM 20758 / CCUG 44933 / VPI D19B-28)</name>
    <dbReference type="NCBI Taxonomy" id="546271"/>
    <lineage>
        <taxon>Bacteria</taxon>
        <taxon>Bacillati</taxon>
        <taxon>Bacillota</taxon>
        <taxon>Negativicutes</taxon>
        <taxon>Selenomonadales</taxon>
        <taxon>Selenomonadaceae</taxon>
        <taxon>Selenomonas</taxon>
    </lineage>
</organism>
<dbReference type="Gene3D" id="3.40.50.150">
    <property type="entry name" value="Vaccinia Virus protein VP39"/>
    <property type="match status" value="1"/>
</dbReference>
<comment type="caution">
    <text evidence="3">The sequence shown here is derived from an EMBL/GenBank/DDBJ whole genome shotgun (WGS) entry which is preliminary data.</text>
</comment>
<keyword evidence="3" id="KW-0489">Methyltransferase</keyword>
<dbReference type="STRING" id="546271.Selsp_2233"/>
<dbReference type="SUPFAM" id="SSF53335">
    <property type="entry name" value="S-adenosyl-L-methionine-dependent methyltransferases"/>
    <property type="match status" value="1"/>
</dbReference>
<dbReference type="GO" id="GO:0008757">
    <property type="term" value="F:S-adenosylmethionine-dependent methyltransferase activity"/>
    <property type="evidence" value="ECO:0007669"/>
    <property type="project" value="InterPro"/>
</dbReference>
<name>C9LUV5_SELS3</name>
<dbReference type="GO" id="GO:0032259">
    <property type="term" value="P:methylation"/>
    <property type="evidence" value="ECO:0007669"/>
    <property type="project" value="UniProtKB-KW"/>
</dbReference>
<dbReference type="EMBL" id="ACKP02000019">
    <property type="protein sequence ID" value="EEX77371.1"/>
    <property type="molecule type" value="Genomic_DNA"/>
</dbReference>
<evidence type="ECO:0000313" key="3">
    <source>
        <dbReference type="EMBL" id="EEX77371.1"/>
    </source>
</evidence>
<proteinExistence type="predicted"/>
<dbReference type="Proteomes" id="UP000003505">
    <property type="component" value="Unassembled WGS sequence"/>
</dbReference>
<dbReference type="eggNOG" id="COG2226">
    <property type="taxonomic scope" value="Bacteria"/>
</dbReference>
<accession>C9LUV5</accession>
<evidence type="ECO:0000256" key="1">
    <source>
        <dbReference type="ARBA" id="ARBA00022679"/>
    </source>
</evidence>
<dbReference type="InterPro" id="IPR013216">
    <property type="entry name" value="Methyltransf_11"/>
</dbReference>
<protein>
    <submittedName>
        <fullName evidence="3">Methyltransferase domain protein</fullName>
    </submittedName>
</protein>
<evidence type="ECO:0000313" key="4">
    <source>
        <dbReference type="Proteomes" id="UP000003505"/>
    </source>
</evidence>
<reference evidence="3 4" key="1">
    <citation type="submission" date="2009-09" db="EMBL/GenBank/DDBJ databases">
        <authorList>
            <person name="Weinstock G."/>
            <person name="Sodergren E."/>
            <person name="Clifton S."/>
            <person name="Fulton L."/>
            <person name="Fulton B."/>
            <person name="Courtney L."/>
            <person name="Fronick C."/>
            <person name="Harrison M."/>
            <person name="Strong C."/>
            <person name="Farmer C."/>
            <person name="Delahaunty K."/>
            <person name="Markovic C."/>
            <person name="Hall O."/>
            <person name="Minx P."/>
            <person name="Tomlinson C."/>
            <person name="Mitreva M."/>
            <person name="Nelson J."/>
            <person name="Hou S."/>
            <person name="Wollam A."/>
            <person name="Pepin K.H."/>
            <person name="Johnson M."/>
            <person name="Bhonagiri V."/>
            <person name="Nash W.E."/>
            <person name="Warren W."/>
            <person name="Chinwalla A."/>
            <person name="Mardis E.R."/>
            <person name="Wilson R.K."/>
        </authorList>
    </citation>
    <scope>NUCLEOTIDE SEQUENCE [LARGE SCALE GENOMIC DNA]</scope>
    <source>
        <strain evidence="4">ATCC 35185 / DSM 20758 / VPI D19B-28</strain>
    </source>
</reference>
<dbReference type="AlphaFoldDB" id="C9LUV5"/>
<keyword evidence="1 3" id="KW-0808">Transferase</keyword>
<feature type="domain" description="Methyltransferase type 11" evidence="2">
    <location>
        <begin position="44"/>
        <end position="143"/>
    </location>
</feature>
<dbReference type="Pfam" id="PF08241">
    <property type="entry name" value="Methyltransf_11"/>
    <property type="match status" value="1"/>
</dbReference>
<dbReference type="PANTHER" id="PTHR44068">
    <property type="entry name" value="ZGC:194242"/>
    <property type="match status" value="1"/>
</dbReference>
<dbReference type="InterPro" id="IPR029063">
    <property type="entry name" value="SAM-dependent_MTases_sf"/>
</dbReference>